<dbReference type="KEGG" id="kyr:CVV65_04555"/>
<keyword evidence="1" id="KW-0732">Signal</keyword>
<evidence type="ECO:0000313" key="2">
    <source>
        <dbReference type="EMBL" id="ATY84310.1"/>
    </source>
</evidence>
<protein>
    <recommendedName>
        <fullName evidence="6">Lipoprotein</fullName>
    </recommendedName>
</protein>
<proteinExistence type="predicted"/>
<evidence type="ECO:0000313" key="4">
    <source>
        <dbReference type="Proteomes" id="UP000231932"/>
    </source>
</evidence>
<reference evidence="3 5" key="3">
    <citation type="submission" date="2020-04" db="EMBL/GenBank/DDBJ databases">
        <authorList>
            <person name="Hogendoorn C."/>
        </authorList>
    </citation>
    <scope>NUCLEOTIDE SEQUENCE [LARGE SCALE GENOMIC DNA]</scope>
    <source>
        <strain evidence="3">COOX1</strain>
    </source>
</reference>
<dbReference type="EMBL" id="LR792683">
    <property type="protein sequence ID" value="CAB3391813.1"/>
    <property type="molecule type" value="Genomic_DNA"/>
</dbReference>
<feature type="chain" id="PRO_5038225797" description="Lipoprotein" evidence="1">
    <location>
        <begin position="23"/>
        <end position="154"/>
    </location>
</feature>
<evidence type="ECO:0008006" key="6">
    <source>
        <dbReference type="Google" id="ProtNLM"/>
    </source>
</evidence>
<gene>
    <name evidence="3" type="ORF">COOX1_1098</name>
    <name evidence="2" type="ORF">CVV65_04555</name>
</gene>
<dbReference type="InterPro" id="IPR025673">
    <property type="entry name" value="PCYCGC"/>
</dbReference>
<dbReference type="OrthoDB" id="2654667at2"/>
<keyword evidence="4" id="KW-1185">Reference proteome</keyword>
<evidence type="ECO:0000313" key="3">
    <source>
        <dbReference type="EMBL" id="CAB3391813.1"/>
    </source>
</evidence>
<dbReference type="Proteomes" id="UP000231932">
    <property type="component" value="Chromosome"/>
</dbReference>
<dbReference type="EMBL" id="CP024955">
    <property type="protein sequence ID" value="ATY84310.1"/>
    <property type="molecule type" value="Genomic_DNA"/>
</dbReference>
<reference evidence="4" key="1">
    <citation type="submission" date="2017-11" db="EMBL/GenBank/DDBJ databases">
        <title>Complete Genome Sequence of Kyrpidia sp. Strain EA-1, a thermophilic, hydrogen-oxidizing Bacterium, isolated from the Azores.</title>
        <authorList>
            <person name="Reiner J.E."/>
            <person name="Lapp C.J."/>
            <person name="Bunk B."/>
            <person name="Gescher J."/>
        </authorList>
    </citation>
    <scope>NUCLEOTIDE SEQUENCE [LARGE SCALE GENOMIC DNA]</scope>
    <source>
        <strain evidence="4">EA-1</strain>
    </source>
</reference>
<dbReference type="AlphaFoldDB" id="A0A2K8N6T6"/>
<reference evidence="2" key="2">
    <citation type="journal article" date="2018" name="Genome Announc.">
        <title>Complete Genome Sequence of Kyrpidia sp. Strain EA-1, a Thermophilic Knallgas Bacterium, Isolated from the Azores.</title>
        <authorList>
            <person name="Reiner J.E."/>
            <person name="Lapp C.J."/>
            <person name="Bunk B."/>
            <person name="Sproer C."/>
            <person name="Overmann J."/>
            <person name="Gescher J."/>
        </authorList>
    </citation>
    <scope>NUCLEOTIDE SEQUENCE</scope>
    <source>
        <strain evidence="2">EA-1</strain>
    </source>
</reference>
<dbReference type="PROSITE" id="PS51257">
    <property type="entry name" value="PROKAR_LIPOPROTEIN"/>
    <property type="match status" value="1"/>
</dbReference>
<accession>A0A2K8N6T6</accession>
<feature type="signal peptide" evidence="1">
    <location>
        <begin position="1"/>
        <end position="22"/>
    </location>
</feature>
<evidence type="ECO:0000256" key="1">
    <source>
        <dbReference type="SAM" id="SignalP"/>
    </source>
</evidence>
<dbReference type="Proteomes" id="UP000502196">
    <property type="component" value="Chromosome"/>
</dbReference>
<evidence type="ECO:0000313" key="5">
    <source>
        <dbReference type="Proteomes" id="UP000502196"/>
    </source>
</evidence>
<dbReference type="Pfam" id="PF13798">
    <property type="entry name" value="PCYCGC"/>
    <property type="match status" value="1"/>
</dbReference>
<name>A0A2K8N6T6_9BACL</name>
<dbReference type="RefSeq" id="WP_100667135.1">
    <property type="nucleotide sequence ID" value="NZ_CP024955.1"/>
</dbReference>
<sequence length="154" mass="16729">MRRSKILHLSIVFLLSSTFLVACGSSSSYQGDILETTASAEVLPTFLNNQQEAVRQIYAAAGKSTELLQWIPCYCGCGESAGHKSNRDCFIRAVNPDGSVVWNSHGAGCGVCLEIAAQSIGLWRDGKRAKDIRAFIEEKYKEGYALPTPTPQPS</sequence>
<organism evidence="2 4">
    <name type="scientific">Kyrpidia spormannii</name>
    <dbReference type="NCBI Taxonomy" id="2055160"/>
    <lineage>
        <taxon>Bacteria</taxon>
        <taxon>Bacillati</taxon>
        <taxon>Bacillota</taxon>
        <taxon>Bacilli</taxon>
        <taxon>Bacillales</taxon>
        <taxon>Alicyclobacillaceae</taxon>
        <taxon>Kyrpidia</taxon>
    </lineage>
</organism>